<reference evidence="2" key="1">
    <citation type="submission" date="2020-09" db="EMBL/GenBank/DDBJ databases">
        <title>Genome sequence of Vibrio parahaemolyticus isolates.</title>
        <authorList>
            <person name="Hammerl J.A."/>
            <person name="Strauch E."/>
        </authorList>
    </citation>
    <scope>NUCLEOTIDE SEQUENCE</scope>
    <source>
        <strain evidence="2">17-VB00146</strain>
    </source>
</reference>
<keyword evidence="2" id="KW-0378">Hydrolase</keyword>
<dbReference type="Pfam" id="PF04471">
    <property type="entry name" value="Mrr_cat"/>
    <property type="match status" value="1"/>
</dbReference>
<dbReference type="EMBL" id="JACVHL010000055">
    <property type="protein sequence ID" value="MCC3808454.1"/>
    <property type="molecule type" value="Genomic_DNA"/>
</dbReference>
<dbReference type="SUPFAM" id="SSF52980">
    <property type="entry name" value="Restriction endonuclease-like"/>
    <property type="match status" value="1"/>
</dbReference>
<comment type="caution">
    <text evidence="2">The sequence shown here is derived from an EMBL/GenBank/DDBJ whole genome shotgun (WGS) entry which is preliminary data.</text>
</comment>
<dbReference type="GO" id="GO:0004519">
    <property type="term" value="F:endonuclease activity"/>
    <property type="evidence" value="ECO:0007669"/>
    <property type="project" value="UniProtKB-KW"/>
</dbReference>
<keyword evidence="2" id="KW-0540">Nuclease</keyword>
<proteinExistence type="predicted"/>
<dbReference type="InterPro" id="IPR011335">
    <property type="entry name" value="Restrct_endonuc-II-like"/>
</dbReference>
<name>A0A9Q3YKG9_VIBPH</name>
<sequence length="352" mass="41997">MRKNNNLQRSKLKGYLFEIAVSKLLSENDYISIENEVENRIRVDRDGFVEFKGRGGWHQIDCPFDYGNNIPFVNPIRLLVEIKCYQKRIQKDQIREYIGVIKDIQENYIVETHQDIFSNRYNEIGVFVSASGFSKEAEMLAFAHNIKTISYENVELIRSIVDQIEYLEANYFDTSLCISRGNQVEFLRWFKGVVIEGRETEGAYERYELPEGIDNEISVLRENINAVRSHFFANTNAGAFLHFISDELFPDELFYELDTQVTRIHFQTDTRGRRRFWLQFSRDERRRRFYFTPPENLDMAAFWGGRRVLDEKERMFRELTLIRRIAGIKRTLTLQLDREWFDSHYRHAELEV</sequence>
<evidence type="ECO:0000313" key="3">
    <source>
        <dbReference type="Proteomes" id="UP000726777"/>
    </source>
</evidence>
<evidence type="ECO:0000259" key="1">
    <source>
        <dbReference type="Pfam" id="PF04471"/>
    </source>
</evidence>
<accession>A0A9Q3YKG9</accession>
<protein>
    <submittedName>
        <fullName evidence="2">Restriction endonuclease</fullName>
    </submittedName>
</protein>
<evidence type="ECO:0000313" key="2">
    <source>
        <dbReference type="EMBL" id="MCC3808454.1"/>
    </source>
</evidence>
<gene>
    <name evidence="2" type="ORF">IB292_26040</name>
</gene>
<dbReference type="RefSeq" id="WP_025794196.1">
    <property type="nucleotide sequence ID" value="NZ_JACVHL010000055.1"/>
</dbReference>
<dbReference type="GO" id="GO:0009307">
    <property type="term" value="P:DNA restriction-modification system"/>
    <property type="evidence" value="ECO:0007669"/>
    <property type="project" value="InterPro"/>
</dbReference>
<dbReference type="Proteomes" id="UP000726777">
    <property type="component" value="Unassembled WGS sequence"/>
</dbReference>
<dbReference type="InterPro" id="IPR011856">
    <property type="entry name" value="tRNA_endonuc-like_dom_sf"/>
</dbReference>
<feature type="domain" description="Restriction endonuclease type IV Mrr" evidence="1">
    <location>
        <begin position="49"/>
        <end position="152"/>
    </location>
</feature>
<dbReference type="AlphaFoldDB" id="A0A9Q3YKG9"/>
<dbReference type="InterPro" id="IPR007560">
    <property type="entry name" value="Restrct_endonuc_IV_Mrr"/>
</dbReference>
<organism evidence="2 3">
    <name type="scientific">Vibrio parahaemolyticus</name>
    <dbReference type="NCBI Taxonomy" id="670"/>
    <lineage>
        <taxon>Bacteria</taxon>
        <taxon>Pseudomonadati</taxon>
        <taxon>Pseudomonadota</taxon>
        <taxon>Gammaproteobacteria</taxon>
        <taxon>Vibrionales</taxon>
        <taxon>Vibrionaceae</taxon>
        <taxon>Vibrio</taxon>
    </lineage>
</organism>
<keyword evidence="2" id="KW-0255">Endonuclease</keyword>
<dbReference type="Gene3D" id="3.40.1350.10">
    <property type="match status" value="1"/>
</dbReference>
<dbReference type="GO" id="GO:0003677">
    <property type="term" value="F:DNA binding"/>
    <property type="evidence" value="ECO:0007669"/>
    <property type="project" value="InterPro"/>
</dbReference>